<gene>
    <name evidence="8" type="ORF">EDD74_10215</name>
    <name evidence="7" type="ORF">FAEUMB_19100</name>
</gene>
<dbReference type="InterPro" id="IPR020892">
    <property type="entry name" value="Cyclophilin-type_PPIase_CS"/>
</dbReference>
<comment type="similarity">
    <text evidence="4">Belongs to the cyclophilin-type PPIase family.</text>
</comment>
<feature type="signal peptide" evidence="4">
    <location>
        <begin position="1"/>
        <end position="19"/>
    </location>
</feature>
<evidence type="ECO:0000313" key="8">
    <source>
        <dbReference type="EMBL" id="TCS69848.1"/>
    </source>
</evidence>
<dbReference type="GO" id="GO:0006457">
    <property type="term" value="P:protein folding"/>
    <property type="evidence" value="ECO:0007669"/>
    <property type="project" value="InterPro"/>
</dbReference>
<dbReference type="PROSITE" id="PS50072">
    <property type="entry name" value="CSA_PPIASE_2"/>
    <property type="match status" value="1"/>
</dbReference>
<sequence length="212" mass="22840">MKKTVSILLAILLGMSIFAGCGKGKEEASKDTTKTEKGTEGGEENLLTGKHHVEIQVKDYGTIKVELDADEAPITVTNFVNLAKEGFYDGLTFHRIMSGFMIQGGDPRGDGTGGSDQTIKGEFSQNGVENNLLHTRGAISMARSRANDSASSQFFIVHEDSKHLDGSYAAFGYVTEGMDVVDRICEDAEPTDNNGTIPTEEQPVMTSVKVID</sequence>
<dbReference type="EMBL" id="SLZV01000002">
    <property type="protein sequence ID" value="TCS69848.1"/>
    <property type="molecule type" value="Genomic_DNA"/>
</dbReference>
<evidence type="ECO:0000256" key="1">
    <source>
        <dbReference type="ARBA" id="ARBA00002388"/>
    </source>
</evidence>
<feature type="compositionally biased region" description="Basic and acidic residues" evidence="5">
    <location>
        <begin position="24"/>
        <end position="40"/>
    </location>
</feature>
<dbReference type="SUPFAM" id="SSF50891">
    <property type="entry name" value="Cyclophilin-like"/>
    <property type="match status" value="1"/>
</dbReference>
<dbReference type="GO" id="GO:0003755">
    <property type="term" value="F:peptidyl-prolyl cis-trans isomerase activity"/>
    <property type="evidence" value="ECO:0007669"/>
    <property type="project" value="UniProtKB-UniRule"/>
</dbReference>
<dbReference type="PROSITE" id="PS51257">
    <property type="entry name" value="PROKAR_LIPOPROTEIN"/>
    <property type="match status" value="1"/>
</dbReference>
<dbReference type="InterPro" id="IPR029000">
    <property type="entry name" value="Cyclophilin-like_dom_sf"/>
</dbReference>
<proteinExistence type="inferred from homology"/>
<reference evidence="8 9" key="2">
    <citation type="submission" date="2019-03" db="EMBL/GenBank/DDBJ databases">
        <title>Genomic Encyclopedia of Type Strains, Phase IV (KMG-IV): sequencing the most valuable type-strain genomes for metagenomic binning, comparative biology and taxonomic classification.</title>
        <authorList>
            <person name="Goeker M."/>
        </authorList>
    </citation>
    <scope>NUCLEOTIDE SEQUENCE [LARGE SCALE GENOMIC DNA]</scope>
    <source>
        <strain evidence="8 9">DSM 103426</strain>
    </source>
</reference>
<dbReference type="PANTHER" id="PTHR45625">
    <property type="entry name" value="PEPTIDYL-PROLYL CIS-TRANS ISOMERASE-RELATED"/>
    <property type="match status" value="1"/>
</dbReference>
<dbReference type="CDD" id="cd00317">
    <property type="entry name" value="cyclophilin"/>
    <property type="match status" value="1"/>
</dbReference>
<keyword evidence="2 4" id="KW-0697">Rotamase</keyword>
<organism evidence="8 9">
    <name type="scientific">Faecalimonas umbilicata</name>
    <dbReference type="NCBI Taxonomy" id="1912855"/>
    <lineage>
        <taxon>Bacteria</taxon>
        <taxon>Bacillati</taxon>
        <taxon>Bacillota</taxon>
        <taxon>Clostridia</taxon>
        <taxon>Lachnospirales</taxon>
        <taxon>Lachnospiraceae</taxon>
        <taxon>Faecalimonas</taxon>
    </lineage>
</organism>
<name>A0A4R3JRR8_9FIRM</name>
<dbReference type="PRINTS" id="PR00153">
    <property type="entry name" value="CSAPPISMRASE"/>
</dbReference>
<evidence type="ECO:0000313" key="7">
    <source>
        <dbReference type="EMBL" id="GBU05369.1"/>
    </source>
</evidence>
<keyword evidence="4" id="KW-0732">Signal</keyword>
<evidence type="ECO:0000256" key="2">
    <source>
        <dbReference type="ARBA" id="ARBA00023110"/>
    </source>
</evidence>
<evidence type="ECO:0000256" key="5">
    <source>
        <dbReference type="SAM" id="MobiDB-lite"/>
    </source>
</evidence>
<dbReference type="RefSeq" id="WP_116441802.1">
    <property type="nucleotide sequence ID" value="NZ_BHEO01000008.1"/>
</dbReference>
<dbReference type="AlphaFoldDB" id="A0A4R3JRR8"/>
<feature type="chain" id="PRO_5039763909" description="Peptidyl-prolyl cis-trans isomerase" evidence="4">
    <location>
        <begin position="20"/>
        <end position="212"/>
    </location>
</feature>
<evidence type="ECO:0000313" key="9">
    <source>
        <dbReference type="Proteomes" id="UP000294613"/>
    </source>
</evidence>
<dbReference type="Gene3D" id="2.40.100.10">
    <property type="entry name" value="Cyclophilin-like"/>
    <property type="match status" value="1"/>
</dbReference>
<evidence type="ECO:0000259" key="6">
    <source>
        <dbReference type="PROSITE" id="PS50072"/>
    </source>
</evidence>
<evidence type="ECO:0000256" key="4">
    <source>
        <dbReference type="RuleBase" id="RU363019"/>
    </source>
</evidence>
<accession>A0A4R3JRR8</accession>
<dbReference type="PANTHER" id="PTHR45625:SF4">
    <property type="entry name" value="PEPTIDYLPROLYL ISOMERASE DOMAIN AND WD REPEAT-CONTAINING PROTEIN 1"/>
    <property type="match status" value="1"/>
</dbReference>
<keyword evidence="10" id="KW-1185">Reference proteome</keyword>
<keyword evidence="3 4" id="KW-0413">Isomerase</keyword>
<dbReference type="Proteomes" id="UP000702954">
    <property type="component" value="Unassembled WGS sequence"/>
</dbReference>
<dbReference type="InterPro" id="IPR044666">
    <property type="entry name" value="Cyclophilin_A-like"/>
</dbReference>
<comment type="function">
    <text evidence="1 4">PPIases accelerate the folding of proteins. It catalyzes the cis-trans isomerization of proline imidic peptide bonds in oligopeptides.</text>
</comment>
<dbReference type="Proteomes" id="UP000294613">
    <property type="component" value="Unassembled WGS sequence"/>
</dbReference>
<feature type="domain" description="PPIase cyclophilin-type" evidence="6">
    <location>
        <begin position="50"/>
        <end position="209"/>
    </location>
</feature>
<protein>
    <recommendedName>
        <fullName evidence="4">Peptidyl-prolyl cis-trans isomerase</fullName>
        <shortName evidence="4">PPIase</shortName>
        <ecNumber evidence="4">5.2.1.8</ecNumber>
    </recommendedName>
</protein>
<feature type="region of interest" description="Disordered" evidence="5">
    <location>
        <begin position="24"/>
        <end position="44"/>
    </location>
</feature>
<dbReference type="PROSITE" id="PS00170">
    <property type="entry name" value="CSA_PPIASE_1"/>
    <property type="match status" value="1"/>
</dbReference>
<dbReference type="EC" id="5.2.1.8" evidence="4"/>
<dbReference type="EMBL" id="BHEO01000008">
    <property type="protein sequence ID" value="GBU05369.1"/>
    <property type="molecule type" value="Genomic_DNA"/>
</dbReference>
<comment type="catalytic activity">
    <reaction evidence="4">
        <text>[protein]-peptidylproline (omega=180) = [protein]-peptidylproline (omega=0)</text>
        <dbReference type="Rhea" id="RHEA:16237"/>
        <dbReference type="Rhea" id="RHEA-COMP:10747"/>
        <dbReference type="Rhea" id="RHEA-COMP:10748"/>
        <dbReference type="ChEBI" id="CHEBI:83833"/>
        <dbReference type="ChEBI" id="CHEBI:83834"/>
        <dbReference type="EC" id="5.2.1.8"/>
    </reaction>
</comment>
<evidence type="ECO:0000256" key="3">
    <source>
        <dbReference type="ARBA" id="ARBA00023235"/>
    </source>
</evidence>
<comment type="caution">
    <text evidence="8">The sequence shown here is derived from an EMBL/GenBank/DDBJ whole genome shotgun (WGS) entry which is preliminary data.</text>
</comment>
<reference evidence="7 10" key="1">
    <citation type="journal article" date="2018" name="Int. J. Syst. Evol. Microbiol.">
        <title>Draft Genome Sequence of Faecalimonas umbilicata JCM 30896T, an Acetate-Producing Bacterium Isolated from Human Feces.</title>
        <authorList>
            <person name="Sakamoto M."/>
            <person name="Ikeyama N."/>
            <person name="Yuki M."/>
            <person name="Ohkuma M."/>
        </authorList>
    </citation>
    <scope>NUCLEOTIDE SEQUENCE [LARGE SCALE GENOMIC DNA]</scope>
    <source>
        <strain evidence="7 10">EGH7</strain>
    </source>
</reference>
<dbReference type="InterPro" id="IPR002130">
    <property type="entry name" value="Cyclophilin-type_PPIase_dom"/>
</dbReference>
<evidence type="ECO:0000313" key="10">
    <source>
        <dbReference type="Proteomes" id="UP000702954"/>
    </source>
</evidence>
<dbReference type="Pfam" id="PF00160">
    <property type="entry name" value="Pro_isomerase"/>
    <property type="match status" value="1"/>
</dbReference>